<dbReference type="RefSeq" id="WP_037268567.1">
    <property type="nucleotide sequence ID" value="NZ_KN293975.1"/>
</dbReference>
<evidence type="ECO:0000256" key="1">
    <source>
        <dbReference type="ARBA" id="ARBA00004418"/>
    </source>
</evidence>
<dbReference type="Gene3D" id="3.40.190.10">
    <property type="entry name" value="Periplasmic binding protein-like II"/>
    <property type="match status" value="2"/>
</dbReference>
<dbReference type="PATRIC" id="fig|1288298.3.peg.2999"/>
<dbReference type="EMBL" id="AONH01000016">
    <property type="protein sequence ID" value="KGM86693.1"/>
    <property type="molecule type" value="Genomic_DNA"/>
</dbReference>
<dbReference type="PANTHER" id="PTHR30222">
    <property type="entry name" value="SPERMIDINE/PUTRESCINE-BINDING PERIPLASMIC PROTEIN"/>
    <property type="match status" value="1"/>
</dbReference>
<protein>
    <submittedName>
        <fullName evidence="5">Spermidine/putrescine-binding periplasmic protein</fullName>
    </submittedName>
</protein>
<dbReference type="GO" id="GO:0042597">
    <property type="term" value="C:periplasmic space"/>
    <property type="evidence" value="ECO:0007669"/>
    <property type="project" value="UniProtKB-SubCell"/>
</dbReference>
<accession>A0A0A0HKJ7</accession>
<evidence type="ECO:0000256" key="2">
    <source>
        <dbReference type="ARBA" id="ARBA00022448"/>
    </source>
</evidence>
<dbReference type="AlphaFoldDB" id="A0A0A0HKJ7"/>
<evidence type="ECO:0000313" key="5">
    <source>
        <dbReference type="EMBL" id="KGM86693.1"/>
    </source>
</evidence>
<keyword evidence="3" id="KW-0732">Signal</keyword>
<comment type="caution">
    <text evidence="5">The sequence shown here is derived from an EMBL/GenBank/DDBJ whole genome shotgun (WGS) entry which is preliminary data.</text>
</comment>
<dbReference type="Proteomes" id="UP000030021">
    <property type="component" value="Unassembled WGS sequence"/>
</dbReference>
<dbReference type="GO" id="GO:0019808">
    <property type="term" value="F:polyamine binding"/>
    <property type="evidence" value="ECO:0007669"/>
    <property type="project" value="InterPro"/>
</dbReference>
<evidence type="ECO:0000256" key="3">
    <source>
        <dbReference type="ARBA" id="ARBA00022729"/>
    </source>
</evidence>
<organism evidence="5 6">
    <name type="scientific">Roseovarius mucosus DSM 17069</name>
    <dbReference type="NCBI Taxonomy" id="1288298"/>
    <lineage>
        <taxon>Bacteria</taxon>
        <taxon>Pseudomonadati</taxon>
        <taxon>Pseudomonadota</taxon>
        <taxon>Alphaproteobacteria</taxon>
        <taxon>Rhodobacterales</taxon>
        <taxon>Roseobacteraceae</taxon>
        <taxon>Roseovarius</taxon>
    </lineage>
</organism>
<gene>
    <name evidence="5" type="ORF">rosmuc_02986</name>
</gene>
<dbReference type="PROSITE" id="PS51318">
    <property type="entry name" value="TAT"/>
    <property type="match status" value="1"/>
</dbReference>
<dbReference type="PRINTS" id="PR00909">
    <property type="entry name" value="SPERMDNBNDNG"/>
</dbReference>
<dbReference type="PANTHER" id="PTHR30222:SF17">
    <property type="entry name" value="SPERMIDINE_PUTRESCINE-BINDING PERIPLASMIC PROTEIN"/>
    <property type="match status" value="1"/>
</dbReference>
<dbReference type="SUPFAM" id="SSF53850">
    <property type="entry name" value="Periplasmic binding protein-like II"/>
    <property type="match status" value="1"/>
</dbReference>
<dbReference type="STRING" id="215743.ROSMUCSMR3_03631"/>
<evidence type="ECO:0000313" key="6">
    <source>
        <dbReference type="Proteomes" id="UP000030021"/>
    </source>
</evidence>
<sequence>MDILDQLGAVRQGKLSRRKFTKGLLAAGVALTTVPLPARRAMAAEGDQATYFTWGGYDIPELFGPYQEKNGALPNFAIFGGSEEALTKMRGGFVVDVSHPCNQSMPRWVQTGLFQPIDTSRVANWGDVIPELVDLPGNDAEAGKVWMAPFDWGQTSVTYRTDLVELEGEESWDILWDPRYSGRLGSLASGGDAWWCGAIKAGVDFANIDTPEAFDKIAAVMREQRPLIRLYTDDTTTLEQALSAGEMVASMTWNSSAVLLQAEGIPVKFARPKEGALTWVCGVMIHKDAPNLDRAYDVIDSLLSVETGHFMINDWGYGHSNSKAFDKFDEETLAGLGLSKNPVEILNAGHFQQPQTQEWETQMNELFEQIKAGF</sequence>
<keyword evidence="2" id="KW-0813">Transport</keyword>
<proteinExistence type="predicted"/>
<dbReference type="InterPro" id="IPR006059">
    <property type="entry name" value="SBP"/>
</dbReference>
<dbReference type="InterPro" id="IPR006311">
    <property type="entry name" value="TAT_signal"/>
</dbReference>
<dbReference type="GO" id="GO:0015846">
    <property type="term" value="P:polyamine transport"/>
    <property type="evidence" value="ECO:0007669"/>
    <property type="project" value="InterPro"/>
</dbReference>
<keyword evidence="4" id="KW-0574">Periplasm</keyword>
<reference evidence="5 6" key="1">
    <citation type="submission" date="2013-01" db="EMBL/GenBank/DDBJ databases">
        <authorList>
            <person name="Fiebig A."/>
            <person name="Goeker M."/>
            <person name="Klenk H.-P.P."/>
        </authorList>
    </citation>
    <scope>NUCLEOTIDE SEQUENCE [LARGE SCALE GENOMIC DNA]</scope>
    <source>
        <strain evidence="5 6">DSM 17069</strain>
    </source>
</reference>
<dbReference type="HOGENOM" id="CLU_026974_1_5_5"/>
<dbReference type="eggNOG" id="COG0687">
    <property type="taxonomic scope" value="Bacteria"/>
</dbReference>
<evidence type="ECO:0000256" key="4">
    <source>
        <dbReference type="ARBA" id="ARBA00022764"/>
    </source>
</evidence>
<dbReference type="InterPro" id="IPR001188">
    <property type="entry name" value="Sperm_putr-bd"/>
</dbReference>
<comment type="subcellular location">
    <subcellularLocation>
        <location evidence="1">Periplasm</location>
    </subcellularLocation>
</comment>
<dbReference type="Pfam" id="PF13416">
    <property type="entry name" value="SBP_bac_8"/>
    <property type="match status" value="1"/>
</dbReference>
<name>A0A0A0HKJ7_9RHOB</name>
<dbReference type="OrthoDB" id="9769319at2"/>